<dbReference type="Pfam" id="PF01043">
    <property type="entry name" value="SecA_PP_bind"/>
    <property type="match status" value="1"/>
</dbReference>
<evidence type="ECO:0000256" key="7">
    <source>
        <dbReference type="ARBA" id="ARBA00022927"/>
    </source>
</evidence>
<dbReference type="InterPro" id="IPR000185">
    <property type="entry name" value="SecA"/>
</dbReference>
<comment type="caution">
    <text evidence="14">The sequence shown here is derived from an EMBL/GenBank/DDBJ whole genome shotgun (WGS) entry which is preliminary data.</text>
</comment>
<dbReference type="SUPFAM" id="SSF81767">
    <property type="entry name" value="Pre-protein crosslinking domain of SecA"/>
    <property type="match status" value="1"/>
</dbReference>
<dbReference type="GO" id="GO:0006886">
    <property type="term" value="P:intracellular protein transport"/>
    <property type="evidence" value="ECO:0007669"/>
    <property type="project" value="InterPro"/>
</dbReference>
<keyword evidence="7" id="KW-0653">Protein transport</keyword>
<feature type="domain" description="Helicase ATP-binding" evidence="11">
    <location>
        <begin position="116"/>
        <end position="272"/>
    </location>
</feature>
<evidence type="ECO:0000256" key="9">
    <source>
        <dbReference type="ARBA" id="ARBA00023010"/>
    </source>
</evidence>
<dbReference type="Pfam" id="PF07517">
    <property type="entry name" value="SecA_DEAD"/>
    <property type="match status" value="1"/>
</dbReference>
<dbReference type="PANTHER" id="PTHR30612">
    <property type="entry name" value="SECA INNER MEMBRANE COMPONENT OF SEC PROTEIN SECRETION SYSTEM"/>
    <property type="match status" value="1"/>
</dbReference>
<dbReference type="GO" id="GO:0005524">
    <property type="term" value="F:ATP binding"/>
    <property type="evidence" value="ECO:0007669"/>
    <property type="project" value="UniProtKB-KW"/>
</dbReference>
<evidence type="ECO:0000256" key="5">
    <source>
        <dbReference type="ARBA" id="ARBA00022741"/>
    </source>
</evidence>
<dbReference type="Gene3D" id="3.40.50.300">
    <property type="entry name" value="P-loop containing nucleotide triphosphate hydrolases"/>
    <property type="match status" value="2"/>
</dbReference>
<evidence type="ECO:0000256" key="2">
    <source>
        <dbReference type="ARBA" id="ARBA00022475"/>
    </source>
</evidence>
<proteinExistence type="predicted"/>
<dbReference type="Pfam" id="PF21090">
    <property type="entry name" value="P-loop_SecA"/>
    <property type="match status" value="2"/>
</dbReference>
<evidence type="ECO:0000313" key="15">
    <source>
        <dbReference type="Proteomes" id="UP000287336"/>
    </source>
</evidence>
<dbReference type="OrthoDB" id="9805579at2"/>
<evidence type="ECO:0000256" key="8">
    <source>
        <dbReference type="ARBA" id="ARBA00022967"/>
    </source>
</evidence>
<evidence type="ECO:0000259" key="13">
    <source>
        <dbReference type="PROSITE" id="PS51196"/>
    </source>
</evidence>
<protein>
    <submittedName>
        <fullName evidence="14">Preprotein translocase subunit SecA</fullName>
    </submittedName>
</protein>
<dbReference type="PANTHER" id="PTHR30612:SF0">
    <property type="entry name" value="CHLOROPLAST PROTEIN-TRANSPORTING ATPASE"/>
    <property type="match status" value="1"/>
</dbReference>
<dbReference type="GO" id="GO:0005886">
    <property type="term" value="C:plasma membrane"/>
    <property type="evidence" value="ECO:0007669"/>
    <property type="project" value="TreeGrafter"/>
</dbReference>
<reference evidence="14 15" key="1">
    <citation type="submission" date="2018-12" db="EMBL/GenBank/DDBJ databases">
        <title>three novel Halomonas strain isolated from plants.</title>
        <authorList>
            <person name="Sun C."/>
        </authorList>
    </citation>
    <scope>NUCLEOTIDE SEQUENCE [LARGE SCALE GENOMIC DNA]</scope>
    <source>
        <strain evidence="14 15">DSM 19434</strain>
    </source>
</reference>
<dbReference type="GO" id="GO:0006605">
    <property type="term" value="P:protein targeting"/>
    <property type="evidence" value="ECO:0007669"/>
    <property type="project" value="InterPro"/>
</dbReference>
<dbReference type="Proteomes" id="UP000287336">
    <property type="component" value="Unassembled WGS sequence"/>
</dbReference>
<dbReference type="InterPro" id="IPR036670">
    <property type="entry name" value="SecA_X-link_sf"/>
</dbReference>
<dbReference type="InterPro" id="IPR027417">
    <property type="entry name" value="P-loop_NTPase"/>
</dbReference>
<keyword evidence="4" id="KW-0997">Cell inner membrane</keyword>
<organism evidence="14 15">
    <name type="scientific">Vreelandella andesensis</name>
    <dbReference type="NCBI Taxonomy" id="447567"/>
    <lineage>
        <taxon>Bacteria</taxon>
        <taxon>Pseudomonadati</taxon>
        <taxon>Pseudomonadota</taxon>
        <taxon>Gammaproteobacteria</taxon>
        <taxon>Oceanospirillales</taxon>
        <taxon>Halomonadaceae</taxon>
        <taxon>Vreelandella</taxon>
    </lineage>
</organism>
<dbReference type="InterPro" id="IPR014018">
    <property type="entry name" value="SecA_motor_DEAD"/>
</dbReference>
<keyword evidence="8" id="KW-1278">Translocase</keyword>
<dbReference type="InterPro" id="IPR014001">
    <property type="entry name" value="Helicase_ATP-bd"/>
</dbReference>
<dbReference type="PROSITE" id="PS51192">
    <property type="entry name" value="HELICASE_ATP_BIND_1"/>
    <property type="match status" value="1"/>
</dbReference>
<dbReference type="InterPro" id="IPR011115">
    <property type="entry name" value="SecA_DEAD"/>
</dbReference>
<evidence type="ECO:0000256" key="1">
    <source>
        <dbReference type="ARBA" id="ARBA00022448"/>
    </source>
</evidence>
<evidence type="ECO:0000259" key="12">
    <source>
        <dbReference type="PROSITE" id="PS51194"/>
    </source>
</evidence>
<keyword evidence="1" id="KW-0813">Transport</keyword>
<dbReference type="PROSITE" id="PS51194">
    <property type="entry name" value="HELICASE_CTER"/>
    <property type="match status" value="1"/>
</dbReference>
<dbReference type="GO" id="GO:0017038">
    <property type="term" value="P:protein import"/>
    <property type="evidence" value="ECO:0007669"/>
    <property type="project" value="InterPro"/>
</dbReference>
<accession>A0A3S0YJP0</accession>
<feature type="domain" description="Helicase C-terminal" evidence="12">
    <location>
        <begin position="472"/>
        <end position="621"/>
    </location>
</feature>
<evidence type="ECO:0000259" key="11">
    <source>
        <dbReference type="PROSITE" id="PS51192"/>
    </source>
</evidence>
<keyword evidence="3" id="KW-0963">Cytoplasm</keyword>
<evidence type="ECO:0000256" key="6">
    <source>
        <dbReference type="ARBA" id="ARBA00022840"/>
    </source>
</evidence>
<keyword evidence="5" id="KW-0547">Nucleotide-binding</keyword>
<dbReference type="CDD" id="cd17928">
    <property type="entry name" value="DEXDc_SecA"/>
    <property type="match status" value="1"/>
</dbReference>
<feature type="domain" description="SecA family profile" evidence="13">
    <location>
        <begin position="30"/>
        <end position="632"/>
    </location>
</feature>
<dbReference type="GO" id="GO:0005829">
    <property type="term" value="C:cytosol"/>
    <property type="evidence" value="ECO:0007669"/>
    <property type="project" value="TreeGrafter"/>
</dbReference>
<keyword evidence="2" id="KW-1003">Cell membrane</keyword>
<gene>
    <name evidence="14" type="ORF">ELY33_07260</name>
</gene>
<dbReference type="SMART" id="SM00958">
    <property type="entry name" value="SecA_PP_bind"/>
    <property type="match status" value="1"/>
</dbReference>
<evidence type="ECO:0000256" key="3">
    <source>
        <dbReference type="ARBA" id="ARBA00022490"/>
    </source>
</evidence>
<evidence type="ECO:0000256" key="4">
    <source>
        <dbReference type="ARBA" id="ARBA00022519"/>
    </source>
</evidence>
<keyword evidence="6" id="KW-0067">ATP-binding</keyword>
<dbReference type="GO" id="GO:0043952">
    <property type="term" value="P:protein transport by the Sec complex"/>
    <property type="evidence" value="ECO:0007669"/>
    <property type="project" value="TreeGrafter"/>
</dbReference>
<dbReference type="RefSeq" id="WP_126946113.1">
    <property type="nucleotide sequence ID" value="NZ_RZHG01000014.1"/>
</dbReference>
<keyword evidence="15" id="KW-1185">Reference proteome</keyword>
<dbReference type="SMART" id="SM00957">
    <property type="entry name" value="SecA_DEAD"/>
    <property type="match status" value="1"/>
</dbReference>
<name>A0A3S0YJP0_9GAMM</name>
<evidence type="ECO:0000313" key="14">
    <source>
        <dbReference type="EMBL" id="RUR31850.1"/>
    </source>
</evidence>
<keyword evidence="9" id="KW-0811">Translocation</keyword>
<dbReference type="Gene3D" id="3.90.1440.10">
    <property type="entry name" value="SecA, preprotein cross-linking domain"/>
    <property type="match status" value="1"/>
</dbReference>
<dbReference type="InterPro" id="IPR001650">
    <property type="entry name" value="Helicase_C-like"/>
</dbReference>
<dbReference type="GO" id="GO:0031522">
    <property type="term" value="C:cell envelope Sec protein transport complex"/>
    <property type="evidence" value="ECO:0007669"/>
    <property type="project" value="TreeGrafter"/>
</dbReference>
<sequence length="653" mass="74151">MLFALQRYPVNGVDRPEKVVQPPSWLDQLWAWGTAHAHLPSALPLFALKMLLPFIHYYGKKLQRLSDAALNQHIQDQRQQLLKTGVNVVNVVRNFALIREVARRELQMPHRDVQLLGGMSLMRGCMTEMQTGEGKTLTATLAAATAAMAGVPVHVVTVNDYLSKRDAELMLPIYERLGLNVRFVVHDMSSAERRQAYGADITYCTSKELVFDYLRDMKRFDNVRSPLQAHAANLQRRLSTRLLLMRGLHFAIIDEADSVLLDEARTPLILSAEDDGDDGLDLSLIHASLRMTKDFKKGEHFDIEKGVLFLTVKGKEVLSNEMLSTQNITRQRHPLGKAKLEWLAHQALVAKHQIIKDRHYLVRDDKILIIDEHNGRVLPDRRWAKGLQQLLEVLEGCKRTAPNVTLAQITFQRFFRRYQHLAGMTGTAKEVKKELWQTYGRPFLPVPPHQKNRRQKGRVHSFKDNQTRWQWIAKRAFEKSEEGRPVLITTVNVNDSEELSAILAGHIPHHDVLNARQDDNEADVVMRAGNTGAVTIATSIAGRGTDIKLDDAAKALGGLHIIAAGLHDAGRIDRQIEGRCARQGDPGSIEWAISEEDAILDELQGWQQNIGGLYRRQKKAQRLREKRHAHQRARMLRADWKSSERLGFSGRLE</sequence>
<evidence type="ECO:0000256" key="10">
    <source>
        <dbReference type="ARBA" id="ARBA00023136"/>
    </source>
</evidence>
<dbReference type="AlphaFoldDB" id="A0A3S0YJP0"/>
<dbReference type="PRINTS" id="PR00906">
    <property type="entry name" value="SECA"/>
</dbReference>
<keyword evidence="10" id="KW-0472">Membrane</keyword>
<dbReference type="PROSITE" id="PS51196">
    <property type="entry name" value="SECA_MOTOR_DEAD"/>
    <property type="match status" value="1"/>
</dbReference>
<dbReference type="InterPro" id="IPR044722">
    <property type="entry name" value="SecA_SF2_C"/>
</dbReference>
<dbReference type="SUPFAM" id="SSF52540">
    <property type="entry name" value="P-loop containing nucleoside triphosphate hydrolases"/>
    <property type="match status" value="2"/>
</dbReference>
<dbReference type="EMBL" id="RZHG01000014">
    <property type="protein sequence ID" value="RUR31850.1"/>
    <property type="molecule type" value="Genomic_DNA"/>
</dbReference>
<dbReference type="InterPro" id="IPR011130">
    <property type="entry name" value="SecA_preprotein_X-link_dom"/>
</dbReference>